<dbReference type="Pfam" id="PF00616">
    <property type="entry name" value="RasGAP"/>
    <property type="match status" value="2"/>
</dbReference>
<dbReference type="InterPro" id="IPR008936">
    <property type="entry name" value="Rho_GTPase_activation_prot"/>
</dbReference>
<dbReference type="AlphaFoldDB" id="A0A1J7INJ9"/>
<feature type="non-terminal residue" evidence="5">
    <location>
        <position position="1246"/>
    </location>
</feature>
<dbReference type="STRING" id="1408157.A0A1J7INJ9"/>
<evidence type="ECO:0000259" key="3">
    <source>
        <dbReference type="PROSITE" id="PS50004"/>
    </source>
</evidence>
<dbReference type="Proteomes" id="UP000182658">
    <property type="component" value="Unassembled WGS sequence"/>
</dbReference>
<feature type="domain" description="Ras-GAP" evidence="4">
    <location>
        <begin position="744"/>
        <end position="978"/>
    </location>
</feature>
<dbReference type="GO" id="GO:0005096">
    <property type="term" value="F:GTPase activator activity"/>
    <property type="evidence" value="ECO:0007669"/>
    <property type="project" value="UniProtKB-KW"/>
</dbReference>
<evidence type="ECO:0000313" key="6">
    <source>
        <dbReference type="Proteomes" id="UP000182658"/>
    </source>
</evidence>
<gene>
    <name evidence="5" type="ORF">CONLIGDRAFT_563422</name>
</gene>
<dbReference type="Gene3D" id="2.60.40.150">
    <property type="entry name" value="C2 domain"/>
    <property type="match status" value="1"/>
</dbReference>
<dbReference type="SUPFAM" id="SSF49562">
    <property type="entry name" value="C2 domain (Calcium/lipid-binding domain, CaLB)"/>
    <property type="match status" value="1"/>
</dbReference>
<feature type="region of interest" description="Disordered" evidence="2">
    <location>
        <begin position="1"/>
        <end position="132"/>
    </location>
</feature>
<dbReference type="InterPro" id="IPR035892">
    <property type="entry name" value="C2_domain_sf"/>
</dbReference>
<feature type="compositionally biased region" description="Pro residues" evidence="2">
    <location>
        <begin position="177"/>
        <end position="187"/>
    </location>
</feature>
<evidence type="ECO:0000256" key="1">
    <source>
        <dbReference type="ARBA" id="ARBA00022468"/>
    </source>
</evidence>
<dbReference type="SUPFAM" id="SSF48350">
    <property type="entry name" value="GTPase activation domain, GAP"/>
    <property type="match status" value="1"/>
</dbReference>
<dbReference type="PROSITE" id="PS50018">
    <property type="entry name" value="RAS_GTPASE_ACTIV_2"/>
    <property type="match status" value="1"/>
</dbReference>
<dbReference type="FunCoup" id="A0A1J7INJ9">
    <property type="interactions" value="73"/>
</dbReference>
<dbReference type="OrthoDB" id="775356at2759"/>
<feature type="non-terminal residue" evidence="5">
    <location>
        <position position="1"/>
    </location>
</feature>
<keyword evidence="6" id="KW-1185">Reference proteome</keyword>
<dbReference type="Gene3D" id="1.10.506.10">
    <property type="entry name" value="GTPase Activation - p120gap, domain 1"/>
    <property type="match status" value="1"/>
</dbReference>
<evidence type="ECO:0000256" key="2">
    <source>
        <dbReference type="SAM" id="MobiDB-lite"/>
    </source>
</evidence>
<keyword evidence="1" id="KW-0343">GTPase activation</keyword>
<feature type="region of interest" description="Disordered" evidence="2">
    <location>
        <begin position="1160"/>
        <end position="1228"/>
    </location>
</feature>
<accession>A0A1J7INJ9</accession>
<feature type="compositionally biased region" description="Low complexity" evidence="2">
    <location>
        <begin position="109"/>
        <end position="121"/>
    </location>
</feature>
<proteinExistence type="predicted"/>
<dbReference type="InterPro" id="IPR023152">
    <property type="entry name" value="RasGAP_CS"/>
</dbReference>
<feature type="compositionally biased region" description="Polar residues" evidence="2">
    <location>
        <begin position="157"/>
        <end position="169"/>
    </location>
</feature>
<evidence type="ECO:0000313" key="5">
    <source>
        <dbReference type="EMBL" id="OIW28957.1"/>
    </source>
</evidence>
<dbReference type="InterPro" id="IPR039360">
    <property type="entry name" value="Ras_GTPase"/>
</dbReference>
<dbReference type="PROSITE" id="PS50004">
    <property type="entry name" value="C2"/>
    <property type="match status" value="1"/>
</dbReference>
<sequence length="1246" mass="136944">HDAALPPHLPERPQVSVASPELPPRRPMEMSPASNIHGSPRHDVPPQNIIRAVTPEPAEAKGAVSDPDASALSQSSRGFGPRSPHSSPRSITAPGDGLSTARRQGVVFSDDIGGSLDSSSSSPPPKMASFRPRTHTLDGALRQHLTPAAESRHRVGSFSSAGSNSLTTNEDLRGPLLQPPFEPPVVPPVSQYRISELQTPTSTTSKEKKTSSRSRLVKRVSSRPSSPLVLPPPSVDSLPVPIPTSDASRILLLMKTLCGRMRGDVEYRSESTGPWCCGICYVDDEKGSLMFDSGDMGPFHRPIIPDLRGCRISPVETGDNETHFLEIVSIQQGIEILLRPLIAEEFDLWLAVLLCWQQLRPAGVKPLDGRGTAQISGRAEVKRRASSSGLKDAAIIKVGKIMLWDKGIATCPRTLVKRPSTRDSRSSHADWKRVSCTLQDNGEFKLMTENDVTVLSVIELSQLARCAVQQLDKSVLDEEFCISIFPIYSSTSTRLSILRPVYVALDSRVLFEVWFVLLRAFTVPRIYEVGLIDAGKVFEVTDYSVEPTTNHFRMEKTITVRVTEAKLRNSILAHESGVYDRPAKGDQAGLVGNYLAEVIVDGEVRARTTTKTETKNPFWREDCEFIDLPSTVPFISVVLKRVDGNLDSPNKSQASIGPTKTGSLVEVPCGSVDIPLHQMERGKDHEQWHPIYDDRRQSIGTMLIKVQHEELIVLSSPEYQPLSELLHRFSTGLTAQISEAVHGNSRRLAEVFLNIFQVSGNATEWLMNLVEDEIDGIGNQATIKKPRFSRRLRSNDSIESTSDREQIVRDMGKSLTGEANLLFRGNSLLTQALEFHMRRLGKEYLEEILSDKINEINESDANCEVDPSKLGHGQDIQKNWAQLMRLITEIWECIAPSANRIPQDLRHILKYVRAVAEDRYGDFLRTVTYTSVSGFLFLRFICPAILNPKLFGLLRDHPRPRAQRTLTLIAKCLQALANLSTIGKKETWTQPMNHFINTQRQPLKDFIDEVCGIPMERNTVTVPASYSTPITILGRLPPLSREGFPSLPYLIDHARNFAMLVKLWTDANPASSSTASDAVAAAGSSTRVFDGDLLGFHSLCTAIQRHEIAALDQISNPLAPAEADRLSQLTDVFDRSSLLDVASASSYGSSTAVWTDHELAGGSSSTLRPPGSSGSEVDGSSLSAAVLRDTGRLGGKEPSGARHASSSSEWHLGGSPASTMRGLKNGKHARKLLSGFMRKGRTVSPE</sequence>
<dbReference type="PANTHER" id="PTHR10194:SF60">
    <property type="entry name" value="RAS GTPASE-ACTIVATING PROTEIN RASKOL"/>
    <property type="match status" value="1"/>
</dbReference>
<dbReference type="SMART" id="SM00323">
    <property type="entry name" value="RasGAP"/>
    <property type="match status" value="1"/>
</dbReference>
<dbReference type="EMBL" id="KV875098">
    <property type="protein sequence ID" value="OIW28957.1"/>
    <property type="molecule type" value="Genomic_DNA"/>
</dbReference>
<feature type="compositionally biased region" description="Basic residues" evidence="2">
    <location>
        <begin position="211"/>
        <end position="221"/>
    </location>
</feature>
<reference evidence="5 6" key="1">
    <citation type="submission" date="2016-10" db="EMBL/GenBank/DDBJ databases">
        <title>Draft genome sequence of Coniochaeta ligniaria NRRL30616, a lignocellulolytic fungus for bioabatement of inhibitors in plant biomass hydrolysates.</title>
        <authorList>
            <consortium name="DOE Joint Genome Institute"/>
            <person name="Jimenez D.J."/>
            <person name="Hector R.E."/>
            <person name="Riley R."/>
            <person name="Sun H."/>
            <person name="Grigoriev I.V."/>
            <person name="Van Elsas J.D."/>
            <person name="Nichols N.N."/>
        </authorList>
    </citation>
    <scope>NUCLEOTIDE SEQUENCE [LARGE SCALE GENOMIC DNA]</scope>
    <source>
        <strain evidence="5 6">NRRL 30616</strain>
    </source>
</reference>
<organism evidence="5 6">
    <name type="scientific">Coniochaeta ligniaria NRRL 30616</name>
    <dbReference type="NCBI Taxonomy" id="1408157"/>
    <lineage>
        <taxon>Eukaryota</taxon>
        <taxon>Fungi</taxon>
        <taxon>Dikarya</taxon>
        <taxon>Ascomycota</taxon>
        <taxon>Pezizomycotina</taxon>
        <taxon>Sordariomycetes</taxon>
        <taxon>Sordariomycetidae</taxon>
        <taxon>Coniochaetales</taxon>
        <taxon>Coniochaetaceae</taxon>
        <taxon>Coniochaeta</taxon>
    </lineage>
</organism>
<dbReference type="PROSITE" id="PS00509">
    <property type="entry name" value="RAS_GTPASE_ACTIV_1"/>
    <property type="match status" value="1"/>
</dbReference>
<evidence type="ECO:0000259" key="4">
    <source>
        <dbReference type="PROSITE" id="PS50018"/>
    </source>
</evidence>
<name>A0A1J7INJ9_9PEZI</name>
<feature type="region of interest" description="Disordered" evidence="2">
    <location>
        <begin position="147"/>
        <end position="229"/>
    </location>
</feature>
<feature type="domain" description="C2" evidence="3">
    <location>
        <begin position="541"/>
        <end position="689"/>
    </location>
</feature>
<dbReference type="InterPro" id="IPR001936">
    <property type="entry name" value="RasGAP_dom"/>
</dbReference>
<protein>
    <submittedName>
        <fullName evidence="5">Uncharacterized protein</fullName>
    </submittedName>
</protein>
<dbReference type="PANTHER" id="PTHR10194">
    <property type="entry name" value="RAS GTPASE-ACTIVATING PROTEINS"/>
    <property type="match status" value="1"/>
</dbReference>
<dbReference type="CDD" id="cd05137">
    <property type="entry name" value="RasGAP_CLA2_BUD2"/>
    <property type="match status" value="1"/>
</dbReference>
<feature type="compositionally biased region" description="Low complexity" evidence="2">
    <location>
        <begin position="1171"/>
        <end position="1183"/>
    </location>
</feature>
<dbReference type="InterPro" id="IPR000008">
    <property type="entry name" value="C2_dom"/>
</dbReference>
<dbReference type="GO" id="GO:0007165">
    <property type="term" value="P:signal transduction"/>
    <property type="evidence" value="ECO:0007669"/>
    <property type="project" value="UniProtKB-ARBA"/>
</dbReference>
<dbReference type="InParanoid" id="A0A1J7INJ9"/>